<sequence>MSATFTDGDVEKRVENANGETIGVVTAIDDDVAHVEPRSGVMDSIRATLGWGRAHDDTFAVRDEAVEEITDETIRLEIESLDRDDASVPENDRRGSGAGPDRGGETDDVGSDPPIDDHGDGATPDPTAADERDDPTASIDGDPHGDGLEREPDGTDDGSVEPSMETDAELQDELDRGTKIEPPADLDEIESANAVDESEPGTSIDEPPDSTAEADGADDVDVIDEPTRPDPGSPPADRDASNTDAEWSATKGPTGDRDASDTDAEWSATEDPADKGDDGEDRTADGTSALADRLDRGTDLEGAVDDEGPDEERRETTAVEDLDTGSDPESVATDERGMDEESPRDPAAELNAGLDLEAAATSDERNSTDGASTEEMDLADAMGTGVDVEAAVESTREREAEIGPDTLAGETTDAEGRVESETVEQPRVDAEIGSETDAPDVSVGSVRPEIGIAGHTALDREEAVDWPSGAVGSKARVPDAAVGGGDRADNDTDDRSRRSASFSAETLLAAQRTAMVGSTSLFAQGIAIQRALSGATLSALEGSVALQRLGLDAVRAGTRASRRAVAEQTETGTETSGAHGRGRSASLASAVSDLYAAHAQLLDVVEQELEAGIDAVDELADDQIDALTAGTDLLLAADRELRDEKTGSPDSRDLERLLDRTRTVYARLDEQFEVGRHDATEDLPAQREELERYLQ</sequence>
<feature type="compositionally biased region" description="Basic and acidic residues" evidence="1">
    <location>
        <begin position="272"/>
        <end position="284"/>
    </location>
</feature>
<reference evidence="2 3" key="1">
    <citation type="journal article" date="2019" name="Int. J. Syst. Evol. Microbiol.">
        <title>The Global Catalogue of Microorganisms (GCM) 10K type strain sequencing project: providing services to taxonomists for standard genome sequencing and annotation.</title>
        <authorList>
            <consortium name="The Broad Institute Genomics Platform"/>
            <consortium name="The Broad Institute Genome Sequencing Center for Infectious Disease"/>
            <person name="Wu L."/>
            <person name="Ma J."/>
        </authorList>
    </citation>
    <scope>NUCLEOTIDE SEQUENCE [LARGE SCALE GENOMIC DNA]</scope>
    <source>
        <strain evidence="2 3">WLHS5</strain>
    </source>
</reference>
<evidence type="ECO:0000313" key="3">
    <source>
        <dbReference type="Proteomes" id="UP001595898"/>
    </source>
</evidence>
<feature type="region of interest" description="Disordered" evidence="1">
    <location>
        <begin position="562"/>
        <end position="583"/>
    </location>
</feature>
<name>A0ABD5PPY5_9EURY</name>
<dbReference type="AlphaFoldDB" id="A0ABD5PPY5"/>
<keyword evidence="3" id="KW-1185">Reference proteome</keyword>
<feature type="compositionally biased region" description="Basic and acidic residues" evidence="1">
    <location>
        <begin position="76"/>
        <end position="95"/>
    </location>
</feature>
<protein>
    <submittedName>
        <fullName evidence="2">Uncharacterized protein</fullName>
    </submittedName>
</protein>
<feature type="compositionally biased region" description="Basic and acidic residues" evidence="1">
    <location>
        <begin position="333"/>
        <end position="347"/>
    </location>
</feature>
<dbReference type="Proteomes" id="UP001595898">
    <property type="component" value="Unassembled WGS sequence"/>
</dbReference>
<feature type="compositionally biased region" description="Acidic residues" evidence="1">
    <location>
        <begin position="215"/>
        <end position="224"/>
    </location>
</feature>
<accession>A0ABD5PPY5</accession>
<feature type="region of interest" description="Disordered" evidence="1">
    <location>
        <begin position="76"/>
        <end position="499"/>
    </location>
</feature>
<evidence type="ECO:0000313" key="2">
    <source>
        <dbReference type="EMBL" id="MFC4542375.1"/>
    </source>
</evidence>
<dbReference type="EMBL" id="JBHSFA010000005">
    <property type="protein sequence ID" value="MFC4542375.1"/>
    <property type="molecule type" value="Genomic_DNA"/>
</dbReference>
<proteinExistence type="predicted"/>
<feature type="compositionally biased region" description="Acidic residues" evidence="1">
    <location>
        <begin position="154"/>
        <end position="172"/>
    </location>
</feature>
<feature type="compositionally biased region" description="Basic and acidic residues" evidence="1">
    <location>
        <begin position="141"/>
        <end position="153"/>
    </location>
</feature>
<feature type="region of interest" description="Disordered" evidence="1">
    <location>
        <begin position="1"/>
        <end position="20"/>
    </location>
</feature>
<dbReference type="RefSeq" id="WP_250141773.1">
    <property type="nucleotide sequence ID" value="NZ_JALIQP010000004.1"/>
</dbReference>
<feature type="compositionally biased region" description="Basic and acidic residues" evidence="1">
    <location>
        <begin position="486"/>
        <end position="497"/>
    </location>
</feature>
<feature type="region of interest" description="Disordered" evidence="1">
    <location>
        <begin position="675"/>
        <end position="695"/>
    </location>
</feature>
<comment type="caution">
    <text evidence="2">The sequence shown here is derived from an EMBL/GenBank/DDBJ whole genome shotgun (WGS) entry which is preliminary data.</text>
</comment>
<gene>
    <name evidence="2" type="ORF">ACFO5R_10600</name>
</gene>
<feature type="compositionally biased region" description="Basic and acidic residues" evidence="1">
    <location>
        <begin position="414"/>
        <end position="430"/>
    </location>
</feature>
<evidence type="ECO:0000256" key="1">
    <source>
        <dbReference type="SAM" id="MobiDB-lite"/>
    </source>
</evidence>
<organism evidence="2 3">
    <name type="scientific">Halosolutus amylolyticus</name>
    <dbReference type="NCBI Taxonomy" id="2932267"/>
    <lineage>
        <taxon>Archaea</taxon>
        <taxon>Methanobacteriati</taxon>
        <taxon>Methanobacteriota</taxon>
        <taxon>Stenosarchaea group</taxon>
        <taxon>Halobacteria</taxon>
        <taxon>Halobacteriales</taxon>
        <taxon>Natrialbaceae</taxon>
        <taxon>Halosolutus</taxon>
    </lineage>
</organism>